<keyword evidence="1" id="KW-0472">Membrane</keyword>
<proteinExistence type="predicted"/>
<dbReference type="AlphaFoldDB" id="A0A447Z780"/>
<evidence type="ECO:0000313" key="3">
    <source>
        <dbReference type="Proteomes" id="UP000270025"/>
    </source>
</evidence>
<feature type="transmembrane region" description="Helical" evidence="1">
    <location>
        <begin position="68"/>
        <end position="88"/>
    </location>
</feature>
<dbReference type="EMBL" id="LR134266">
    <property type="protein sequence ID" value="VED68077.1"/>
    <property type="molecule type" value="Genomic_DNA"/>
</dbReference>
<reference evidence="2 3" key="1">
    <citation type="submission" date="2018-12" db="EMBL/GenBank/DDBJ databases">
        <authorList>
            <consortium name="Pathogen Informatics"/>
        </authorList>
    </citation>
    <scope>NUCLEOTIDE SEQUENCE [LARGE SCALE GENOMIC DNA]</scope>
    <source>
        <strain evidence="2 3">NCTC3166</strain>
    </source>
</reference>
<feature type="transmembrane region" description="Helical" evidence="1">
    <location>
        <begin position="100"/>
        <end position="118"/>
    </location>
</feature>
<sequence length="170" mass="18794">MKKNPIYMYVLLALSAMGTLLTAQSFFGLAKVEVTDETAASLNLTTALEREEYKAFLEKLIVALRGPIAWLLLSLLIAGLIAVGYFFLSKKDIVKATYAYMGQIGAFLLISLHNFWSYRSSMSVITSDKLRTLLQASSLYALVLSVVVALVYLGILLYKLKNRPASDLQA</sequence>
<feature type="transmembrane region" description="Helical" evidence="1">
    <location>
        <begin position="138"/>
        <end position="158"/>
    </location>
</feature>
<dbReference type="RefSeq" id="WP_126404978.1">
    <property type="nucleotide sequence ID" value="NZ_LR134266.1"/>
</dbReference>
<gene>
    <name evidence="2" type="ORF">NCTC3166_01916</name>
</gene>
<protein>
    <submittedName>
        <fullName evidence="2">Uncharacterized protein</fullName>
    </submittedName>
</protein>
<accession>A0A447Z780</accession>
<name>A0A447Z780_9STRE</name>
<evidence type="ECO:0000256" key="1">
    <source>
        <dbReference type="SAM" id="Phobius"/>
    </source>
</evidence>
<keyword evidence="1" id="KW-1133">Transmembrane helix</keyword>
<keyword evidence="3" id="KW-1185">Reference proteome</keyword>
<organism evidence="2 3">
    <name type="scientific">Streptococcus viridans</name>
    <dbReference type="NCBI Taxonomy" id="78535"/>
    <lineage>
        <taxon>Bacteria</taxon>
        <taxon>Bacillati</taxon>
        <taxon>Bacillota</taxon>
        <taxon>Bacilli</taxon>
        <taxon>Lactobacillales</taxon>
        <taxon>Streptococcaceae</taxon>
        <taxon>Streptococcus</taxon>
    </lineage>
</organism>
<dbReference type="KEGG" id="svf:NCTC3166_01916"/>
<keyword evidence="1" id="KW-0812">Transmembrane</keyword>
<dbReference type="Proteomes" id="UP000270025">
    <property type="component" value="Chromosome"/>
</dbReference>
<evidence type="ECO:0000313" key="2">
    <source>
        <dbReference type="EMBL" id="VED68077.1"/>
    </source>
</evidence>